<dbReference type="InterPro" id="IPR051082">
    <property type="entry name" value="Pentapeptide-BTB/POZ_domain"/>
</dbReference>
<organism evidence="1 2">
    <name type="scientific">Pontivivens insulae</name>
    <dbReference type="NCBI Taxonomy" id="1639689"/>
    <lineage>
        <taxon>Bacteria</taxon>
        <taxon>Pseudomonadati</taxon>
        <taxon>Pseudomonadota</taxon>
        <taxon>Alphaproteobacteria</taxon>
        <taxon>Rhodobacterales</taxon>
        <taxon>Paracoccaceae</taxon>
        <taxon>Pontivivens</taxon>
    </lineage>
</organism>
<accession>A0A2R8ACX8</accession>
<reference evidence="1 2" key="1">
    <citation type="submission" date="2018-03" db="EMBL/GenBank/DDBJ databases">
        <authorList>
            <person name="Keele B.F."/>
        </authorList>
    </citation>
    <scope>NUCLEOTIDE SEQUENCE [LARGE SCALE GENOMIC DNA]</scope>
    <source>
        <strain evidence="1 2">CeCT 8812</strain>
    </source>
</reference>
<dbReference type="EMBL" id="OMKW01000003">
    <property type="protein sequence ID" value="SPF29898.1"/>
    <property type="molecule type" value="Genomic_DNA"/>
</dbReference>
<keyword evidence="2" id="KW-1185">Reference proteome</keyword>
<name>A0A2R8ACX8_9RHOB</name>
<dbReference type="InterPro" id="IPR001646">
    <property type="entry name" value="5peptide_repeat"/>
</dbReference>
<dbReference type="PANTHER" id="PTHR14136">
    <property type="entry name" value="BTB_POZ DOMAIN-CONTAINING PROTEIN KCTD9"/>
    <property type="match status" value="1"/>
</dbReference>
<dbReference type="Pfam" id="PF00805">
    <property type="entry name" value="Pentapeptide"/>
    <property type="match status" value="2"/>
</dbReference>
<dbReference type="Gene3D" id="2.160.20.80">
    <property type="entry name" value="E3 ubiquitin-protein ligase SopA"/>
    <property type="match status" value="1"/>
</dbReference>
<dbReference type="OrthoDB" id="7863594at2"/>
<dbReference type="Proteomes" id="UP000244932">
    <property type="component" value="Unassembled WGS sequence"/>
</dbReference>
<evidence type="ECO:0000313" key="2">
    <source>
        <dbReference type="Proteomes" id="UP000244932"/>
    </source>
</evidence>
<proteinExistence type="predicted"/>
<protein>
    <recommendedName>
        <fullName evidence="3">Pentapeptide repeat-containing protein</fullName>
    </recommendedName>
</protein>
<sequence>MTENANPFNGKQLQGTHFERADMTGAHFDGVKLDDARLWTLMRNASVEESNLQGCRFDDVNLAEATYENVNLSGARFNNINFTNATITDANLSGMRIDGILVTDLLAAYEARQD</sequence>
<evidence type="ECO:0000313" key="1">
    <source>
        <dbReference type="EMBL" id="SPF29898.1"/>
    </source>
</evidence>
<dbReference type="SUPFAM" id="SSF141571">
    <property type="entry name" value="Pentapeptide repeat-like"/>
    <property type="match status" value="1"/>
</dbReference>
<gene>
    <name evidence="1" type="ORF">POI8812_02223</name>
</gene>
<dbReference type="RefSeq" id="WP_108782635.1">
    <property type="nucleotide sequence ID" value="NZ_OMKW01000003.1"/>
</dbReference>
<dbReference type="AlphaFoldDB" id="A0A2R8ACX8"/>
<evidence type="ECO:0008006" key="3">
    <source>
        <dbReference type="Google" id="ProtNLM"/>
    </source>
</evidence>
<dbReference type="PANTHER" id="PTHR14136:SF17">
    <property type="entry name" value="BTB_POZ DOMAIN-CONTAINING PROTEIN KCTD9"/>
    <property type="match status" value="1"/>
</dbReference>